<feature type="compositionally biased region" description="Low complexity" evidence="1">
    <location>
        <begin position="1"/>
        <end position="12"/>
    </location>
</feature>
<dbReference type="Proteomes" id="UP000887574">
    <property type="component" value="Unplaced"/>
</dbReference>
<sequence>MASTTGGTNGSSVGKKRCTEDDIKDDMYEATLKSSELDHSFVGNKSRAPARIPNERGNTSAPERKHQRPDAGNPTKILPPSDELEPTKSTVINEDSPA</sequence>
<evidence type="ECO:0000256" key="1">
    <source>
        <dbReference type="SAM" id="MobiDB-lite"/>
    </source>
</evidence>
<dbReference type="WBParaSite" id="jg7039">
    <property type="protein sequence ID" value="jg7039"/>
    <property type="gene ID" value="jg7039"/>
</dbReference>
<evidence type="ECO:0000313" key="3">
    <source>
        <dbReference type="WBParaSite" id="jg7039"/>
    </source>
</evidence>
<protein>
    <submittedName>
        <fullName evidence="3">Uncharacterized protein</fullName>
    </submittedName>
</protein>
<feature type="region of interest" description="Disordered" evidence="1">
    <location>
        <begin position="1"/>
        <end position="22"/>
    </location>
</feature>
<feature type="region of interest" description="Disordered" evidence="1">
    <location>
        <begin position="34"/>
        <end position="98"/>
    </location>
</feature>
<feature type="compositionally biased region" description="Polar residues" evidence="1">
    <location>
        <begin position="87"/>
        <end position="98"/>
    </location>
</feature>
<organism evidence="2 3">
    <name type="scientific">Ditylenchus dipsaci</name>
    <dbReference type="NCBI Taxonomy" id="166011"/>
    <lineage>
        <taxon>Eukaryota</taxon>
        <taxon>Metazoa</taxon>
        <taxon>Ecdysozoa</taxon>
        <taxon>Nematoda</taxon>
        <taxon>Chromadorea</taxon>
        <taxon>Rhabditida</taxon>
        <taxon>Tylenchina</taxon>
        <taxon>Tylenchomorpha</taxon>
        <taxon>Sphaerularioidea</taxon>
        <taxon>Anguinidae</taxon>
        <taxon>Anguininae</taxon>
        <taxon>Ditylenchus</taxon>
    </lineage>
</organism>
<dbReference type="AlphaFoldDB" id="A0A915EIH1"/>
<keyword evidence="2" id="KW-1185">Reference proteome</keyword>
<name>A0A915EIH1_9BILA</name>
<accession>A0A915EIH1</accession>
<proteinExistence type="predicted"/>
<reference evidence="3" key="1">
    <citation type="submission" date="2022-11" db="UniProtKB">
        <authorList>
            <consortium name="WormBaseParasite"/>
        </authorList>
    </citation>
    <scope>IDENTIFICATION</scope>
</reference>
<evidence type="ECO:0000313" key="2">
    <source>
        <dbReference type="Proteomes" id="UP000887574"/>
    </source>
</evidence>